<dbReference type="SUPFAM" id="SSF51735">
    <property type="entry name" value="NAD(P)-binding Rossmann-fold domains"/>
    <property type="match status" value="1"/>
</dbReference>
<dbReference type="PANTHER" id="PTHR43054">
    <property type="match status" value="1"/>
</dbReference>
<dbReference type="AlphaFoldDB" id="A0A0D6A1A3"/>
<dbReference type="SUPFAM" id="SSF55347">
    <property type="entry name" value="Glyceraldehyde-3-phosphate dehydrogenase-like, C-terminal domain"/>
    <property type="match status" value="1"/>
</dbReference>
<evidence type="ECO:0000313" key="3">
    <source>
        <dbReference type="EMBL" id="BAQ56602.1"/>
    </source>
</evidence>
<protein>
    <submittedName>
        <fullName evidence="3">Oxidoreductase</fullName>
    </submittedName>
</protein>
<dbReference type="InterPro" id="IPR000683">
    <property type="entry name" value="Gfo/Idh/MocA-like_OxRdtase_N"/>
</dbReference>
<dbReference type="PATRIC" id="fig|1600.4.peg.218"/>
<dbReference type="Gene3D" id="3.40.50.720">
    <property type="entry name" value="NAD(P)-binding Rossmann-like Domain"/>
    <property type="match status" value="1"/>
</dbReference>
<feature type="domain" description="Gfo/Idh/MocA-like oxidoreductase N-terminal" evidence="1">
    <location>
        <begin position="2"/>
        <end position="118"/>
    </location>
</feature>
<dbReference type="STRING" id="1600.LBAT_0213"/>
<dbReference type="Gene3D" id="3.30.360.10">
    <property type="entry name" value="Dihydrodipicolinate Reductase, domain 2"/>
    <property type="match status" value="1"/>
</dbReference>
<dbReference type="GO" id="GO:0000166">
    <property type="term" value="F:nucleotide binding"/>
    <property type="evidence" value="ECO:0007669"/>
    <property type="project" value="InterPro"/>
</dbReference>
<dbReference type="Proteomes" id="UP000035709">
    <property type="component" value="Chromosome"/>
</dbReference>
<keyword evidence="4" id="KW-1185">Reference proteome</keyword>
<name>A0A0D6A1A3_9LACO</name>
<dbReference type="PANTHER" id="PTHR43054:SF1">
    <property type="entry name" value="SCYLLO-INOSITOL 2-DEHYDROGENASE (NADP(+)) IOLU"/>
    <property type="match status" value="1"/>
</dbReference>
<feature type="domain" description="GFO/IDH/MocA-like oxidoreductase" evidence="2">
    <location>
        <begin position="167"/>
        <end position="247"/>
    </location>
</feature>
<evidence type="ECO:0000259" key="1">
    <source>
        <dbReference type="Pfam" id="PF01408"/>
    </source>
</evidence>
<evidence type="ECO:0000313" key="4">
    <source>
        <dbReference type="Proteomes" id="UP000035709"/>
    </source>
</evidence>
<dbReference type="Pfam" id="PF22725">
    <property type="entry name" value="GFO_IDH_MocA_C3"/>
    <property type="match status" value="1"/>
</dbReference>
<organism evidence="3 4">
    <name type="scientific">Lactobacillus acetotolerans</name>
    <dbReference type="NCBI Taxonomy" id="1600"/>
    <lineage>
        <taxon>Bacteria</taxon>
        <taxon>Bacillati</taxon>
        <taxon>Bacillota</taxon>
        <taxon>Bacilli</taxon>
        <taxon>Lactobacillales</taxon>
        <taxon>Lactobacillaceae</taxon>
        <taxon>Lactobacillus</taxon>
    </lineage>
</organism>
<gene>
    <name evidence="3" type="ORF">LBAT_0213</name>
</gene>
<dbReference type="RefSeq" id="WP_060459114.1">
    <property type="nucleotide sequence ID" value="NZ_AP014808.1"/>
</dbReference>
<dbReference type="EMBL" id="AP014808">
    <property type="protein sequence ID" value="BAQ56602.1"/>
    <property type="molecule type" value="Genomic_DNA"/>
</dbReference>
<dbReference type="KEGG" id="lae:LBAT_0213"/>
<reference evidence="3 4" key="1">
    <citation type="submission" date="2015-03" db="EMBL/GenBank/DDBJ databases">
        <title>Complete genome sequence of Lactobacillus acetotolerans NBRC 13120.</title>
        <authorList>
            <person name="Toh H."/>
            <person name="Morita H."/>
            <person name="Fujita N."/>
        </authorList>
    </citation>
    <scope>NUCLEOTIDE SEQUENCE [LARGE SCALE GENOMIC DNA]</scope>
    <source>
        <strain evidence="3 4">NBRC 13120</strain>
    </source>
</reference>
<dbReference type="Pfam" id="PF01408">
    <property type="entry name" value="GFO_IDH_MocA"/>
    <property type="match status" value="1"/>
</dbReference>
<dbReference type="InterPro" id="IPR055170">
    <property type="entry name" value="GFO_IDH_MocA-like_dom"/>
</dbReference>
<sequence>MKLGIVGSGKIVHDFLTTANKIDNLELAAISTTKRSEGIAQDLAKKYDIKEAYADNDRLYHDSTVDTVYVGVPNFLHYDVAKKALEAGKNVICEKPLVETIDQAKELKKIADENDRIIVEAITNIHLENYKQMKKDLSEIAPIHIVSLNFTQYSSRYDNFLKGIIEPVFDPKKDGGALIDINIYNIHLAVGLFGKPKKVQYYPVMQKGIDTSGILNMIYPGMQASLVAAKDSYANQRSYIEGEKGTIYFDGSPGVLSNFSVDPKDGEVKHYKLNKYPHRMASEFNDFVQIIDHHDTKTANKLFDHSMAVMDVLVAAKKSYM</sequence>
<dbReference type="OrthoDB" id="9815825at2"/>
<dbReference type="InterPro" id="IPR036291">
    <property type="entry name" value="NAD(P)-bd_dom_sf"/>
</dbReference>
<proteinExistence type="predicted"/>
<evidence type="ECO:0000259" key="2">
    <source>
        <dbReference type="Pfam" id="PF22725"/>
    </source>
</evidence>
<accession>A0A0D6A1A3</accession>